<feature type="domain" description="Tail sheath protein subtilisin-like" evidence="2">
    <location>
        <begin position="109"/>
        <end position="279"/>
    </location>
</feature>
<proteinExistence type="inferred from homology"/>
<dbReference type="RefSeq" id="WP_075699246.1">
    <property type="nucleotide sequence ID" value="NZ_CP074131.1"/>
</dbReference>
<dbReference type="InterPro" id="IPR054564">
    <property type="entry name" value="Gp18_domIII_N"/>
</dbReference>
<gene>
    <name evidence="5" type="ORF">KGB56_26955</name>
</gene>
<dbReference type="EMBL" id="CP074131">
    <property type="protein sequence ID" value="QUS59188.1"/>
    <property type="molecule type" value="Genomic_DNA"/>
</dbReference>
<evidence type="ECO:0000256" key="1">
    <source>
        <dbReference type="ARBA" id="ARBA00008005"/>
    </source>
</evidence>
<dbReference type="InterPro" id="IPR052042">
    <property type="entry name" value="Tail_sheath_structural"/>
</dbReference>
<evidence type="ECO:0000313" key="5">
    <source>
        <dbReference type="EMBL" id="QUS59188.1"/>
    </source>
</evidence>
<evidence type="ECO:0000313" key="6">
    <source>
        <dbReference type="Proteomes" id="UP000680706"/>
    </source>
</evidence>
<geneLocation type="plasmid" evidence="5 6">
    <name>pAb134-05</name>
</geneLocation>
<dbReference type="Pfam" id="PF17482">
    <property type="entry name" value="Phage_sheath_1C"/>
    <property type="match status" value="1"/>
</dbReference>
<feature type="domain" description="Tail sheath protein Gp18-like" evidence="4">
    <location>
        <begin position="27"/>
        <end position="87"/>
    </location>
</feature>
<dbReference type="InterPro" id="IPR035089">
    <property type="entry name" value="Phage_sheath_subtilisin"/>
</dbReference>
<dbReference type="PANTHER" id="PTHR35861:SF1">
    <property type="entry name" value="PHAGE TAIL SHEATH PROTEIN"/>
    <property type="match status" value="1"/>
</dbReference>
<comment type="similarity">
    <text evidence="1">Belongs to the myoviridae tail sheath protein family.</text>
</comment>
<dbReference type="PANTHER" id="PTHR35861">
    <property type="match status" value="1"/>
</dbReference>
<protein>
    <submittedName>
        <fullName evidence="5">Phage tail sheath subtilisin-like domain-containing protein</fullName>
    </submittedName>
</protein>
<organism evidence="5 6">
    <name type="scientific">Pseudovibrio brasiliensis</name>
    <dbReference type="NCBI Taxonomy" id="1898042"/>
    <lineage>
        <taxon>Bacteria</taxon>
        <taxon>Pseudomonadati</taxon>
        <taxon>Pseudomonadota</taxon>
        <taxon>Alphaproteobacteria</taxon>
        <taxon>Hyphomicrobiales</taxon>
        <taxon>Stappiaceae</taxon>
        <taxon>Pseudovibrio</taxon>
    </lineage>
</organism>
<feature type="domain" description="Tail sheath protein C-terminal" evidence="3">
    <location>
        <begin position="281"/>
        <end position="381"/>
    </location>
</feature>
<name>A0ABX8AX89_9HYPH</name>
<sequence>MALDFYHGLEIVEIDSGPRPIKTVKSSIIGLVGTAPDADTTAFPENTPVLLAGSRAAAALIGKTGTLPSAIDTIFDQVGAMVVVVRVAEGADAAATLANVVGGVDATTGKYTGVHALKAAQPTLGAKPKILLAPGFTHQKADASTANPVVTELIEIANNLRAVILADAPDGPDADLVAYREDFDSKRVYVLAPRVLISRDGKTVSEPMSSAVAGLIARNDQERGFWWSPSNQTMNVVGFDASIDYAHGGGNSRANHLNENAVNVGIRDVGMRLWGNRTCAADPMWHFLAVVRAHDMIFESVETAHRWAVDRPITKTLIEDICDSINAYGRHLKTLGAVLGLEAYPSPDLVTPQQIQQGQLYVDVKWTPVYPAEHIIMRTHIVGDYVEELI</sequence>
<dbReference type="Pfam" id="PF22671">
    <property type="entry name" value="Gp18_domIII_N"/>
    <property type="match status" value="1"/>
</dbReference>
<reference evidence="5 6" key="1">
    <citation type="journal article" date="2021" name="Angew. Chem. Int. Ed. Engl.">
        <title>A novel family of nonribosomal peptides modulate collective behavior in Pseudovibrio bacteria isolated from marine sponges.</title>
        <authorList>
            <person name="Ioca L.P."/>
            <person name="Dai Y."/>
            <person name="Kunakom S."/>
            <person name="Diaz-Espinosa J."/>
            <person name="Krunic A."/>
            <person name="Crnkovic C.M."/>
            <person name="Orjala J."/>
            <person name="Sanchez L.M."/>
            <person name="Ferreira A.G."/>
            <person name="Berlinck R.G.S."/>
            <person name="Eustaquio A.S."/>
        </authorList>
    </citation>
    <scope>NUCLEOTIDE SEQUENCE [LARGE SCALE GENOMIC DNA]</scope>
    <source>
        <strain evidence="5 6">Ab134</strain>
        <plasmid evidence="5 6">pAb134-05</plasmid>
    </source>
</reference>
<evidence type="ECO:0000259" key="3">
    <source>
        <dbReference type="Pfam" id="PF17482"/>
    </source>
</evidence>
<dbReference type="InterPro" id="IPR020287">
    <property type="entry name" value="Tail_sheath_C"/>
</dbReference>
<evidence type="ECO:0000259" key="4">
    <source>
        <dbReference type="Pfam" id="PF22671"/>
    </source>
</evidence>
<keyword evidence="5" id="KW-0614">Plasmid</keyword>
<keyword evidence="6" id="KW-1185">Reference proteome</keyword>
<dbReference type="Pfam" id="PF04984">
    <property type="entry name" value="Phage_sheath_1"/>
    <property type="match status" value="1"/>
</dbReference>
<dbReference type="Gene3D" id="3.40.50.11780">
    <property type="match status" value="1"/>
</dbReference>
<evidence type="ECO:0000259" key="2">
    <source>
        <dbReference type="Pfam" id="PF04984"/>
    </source>
</evidence>
<dbReference type="Proteomes" id="UP000680706">
    <property type="component" value="Plasmid pAb134-05"/>
</dbReference>
<accession>A0ABX8AX89</accession>